<dbReference type="EMBL" id="HG529547">
    <property type="protein sequence ID" value="CDI52711.1"/>
    <property type="molecule type" value="Genomic_DNA"/>
</dbReference>
<organism evidence="3">
    <name type="scientific">Melanopsichium pennsylvanicum 4</name>
    <dbReference type="NCBI Taxonomy" id="1398559"/>
    <lineage>
        <taxon>Eukaryota</taxon>
        <taxon>Fungi</taxon>
        <taxon>Dikarya</taxon>
        <taxon>Basidiomycota</taxon>
        <taxon>Ustilaginomycotina</taxon>
        <taxon>Ustilaginomycetes</taxon>
        <taxon>Ustilaginales</taxon>
        <taxon>Ustilaginaceae</taxon>
        <taxon>Melanopsichium</taxon>
    </lineage>
</organism>
<dbReference type="AlphaFoldDB" id="A0A077R196"/>
<accession>A0A077R196</accession>
<keyword evidence="2" id="KW-0812">Transmembrane</keyword>
<name>A0A077R196_9BASI</name>
<proteinExistence type="predicted"/>
<evidence type="ECO:0000313" key="3">
    <source>
        <dbReference type="EMBL" id="CDI52711.1"/>
    </source>
</evidence>
<evidence type="ECO:0000256" key="1">
    <source>
        <dbReference type="SAM" id="MobiDB-lite"/>
    </source>
</evidence>
<evidence type="ECO:0000256" key="2">
    <source>
        <dbReference type="SAM" id="Phobius"/>
    </source>
</evidence>
<sequence length="517" mass="57685">MPPLPQNGTSYPPSTSNYQTLSTNDDEDLEAAPVLSSSYGEVRLRTFVYSPYRSQANNPTQLLQTFLADTRPQPPIVKDLSLRIRVHSSARVEKMIDLPLMQVSSVDGLPFGLYDDVPALRGLSSSGHGDETIVGTARRLVNFVVGQSSRTAQPNRALVKATGRLQVWNASQKKALYANQEEIDRLIFRNATGFHPPWVSLNSDLTASSDNAENHLHQTQPSRYDPQNMADKDQDDEFIDKFFSGSGDGESGSTMADFDLSTVFTRRRKLKSTRLVSIAIQEAFERFADDRHFSKRLLCRELVWGWDMARLKRSIADIVKDAMLANQTSITDKGKANARQVVDDDDDGASTKYASVNVEIEVTGLDSGLVYHVVWAPIPFLSKTCPGLFESRVTLLTLIGLSTLLLAMTVLRVLTNTLMIILGIASLAAWAGLMYLVQTRHTCVYDTVGTAYSLAPRWVQLPVDPRWDQDTVLQSIVSHGGGGKVEKRDKAWFCKKGFDQDEWLHLHRERLIHLIKS</sequence>
<protein>
    <submittedName>
        <fullName evidence="3">Uncharacterized protein</fullName>
    </submittedName>
</protein>
<keyword evidence="2" id="KW-0472">Membrane</keyword>
<feature type="transmembrane region" description="Helical" evidence="2">
    <location>
        <begin position="418"/>
        <end position="437"/>
    </location>
</feature>
<keyword evidence="2" id="KW-1133">Transmembrane helix</keyword>
<reference evidence="3" key="1">
    <citation type="journal article" date="2014" name="Genome Biol. Evol.">
        <title>Gene Loss Rather Than Gene Gain Is Associated with a Host Jump from Monocots to Dicots in the Smut Fungus Melanopsichium pennsylvanicum.</title>
        <authorList>
            <person name="Sharma R."/>
            <person name="Mishra B."/>
            <person name="Runge F."/>
            <person name="Thines M."/>
        </authorList>
    </citation>
    <scope>NUCLEOTIDE SEQUENCE</scope>
    <source>
        <strain evidence="3">4</strain>
    </source>
</reference>
<feature type="region of interest" description="Disordered" evidence="1">
    <location>
        <begin position="1"/>
        <end position="22"/>
    </location>
</feature>